<dbReference type="InterPro" id="IPR006427">
    <property type="entry name" value="Portal_HK97"/>
</dbReference>
<proteinExistence type="predicted"/>
<dbReference type="Proteomes" id="UP000199529">
    <property type="component" value="Unassembled WGS sequence"/>
</dbReference>
<evidence type="ECO:0000313" key="1">
    <source>
        <dbReference type="EMBL" id="SDZ51330.1"/>
    </source>
</evidence>
<dbReference type="AlphaFoldDB" id="A0A1H3TMI1"/>
<dbReference type="NCBIfam" id="TIGR01537">
    <property type="entry name" value="portal_HK97"/>
    <property type="match status" value="1"/>
</dbReference>
<dbReference type="EMBL" id="FNOK01000087">
    <property type="protein sequence ID" value="SDZ51330.1"/>
    <property type="molecule type" value="Genomic_DNA"/>
</dbReference>
<gene>
    <name evidence="1" type="ORF">SAMN05216215_108723</name>
</gene>
<reference evidence="2" key="1">
    <citation type="submission" date="2016-10" db="EMBL/GenBank/DDBJ databases">
        <authorList>
            <person name="Varghese N."/>
            <person name="Submissions S."/>
        </authorList>
    </citation>
    <scope>NUCLEOTIDE SEQUENCE [LARGE SCALE GENOMIC DNA]</scope>
    <source>
        <strain evidence="2">CGMCC 4.3530</strain>
    </source>
</reference>
<name>A0A1H3TMI1_9PSEU</name>
<organism evidence="1 2">
    <name type="scientific">Saccharopolyspora shandongensis</name>
    <dbReference type="NCBI Taxonomy" id="418495"/>
    <lineage>
        <taxon>Bacteria</taxon>
        <taxon>Bacillati</taxon>
        <taxon>Actinomycetota</taxon>
        <taxon>Actinomycetes</taxon>
        <taxon>Pseudonocardiales</taxon>
        <taxon>Pseudonocardiaceae</taxon>
        <taxon>Saccharopolyspora</taxon>
    </lineage>
</organism>
<protein>
    <submittedName>
        <fullName evidence="1">Phage portal protein, HK97 family</fullName>
    </submittedName>
</protein>
<dbReference type="InterPro" id="IPR006944">
    <property type="entry name" value="Phage/GTA_portal"/>
</dbReference>
<accession>A0A1H3TMI1</accession>
<dbReference type="STRING" id="418495.SAMN05216215_108723"/>
<keyword evidence="2" id="KW-1185">Reference proteome</keyword>
<dbReference type="Pfam" id="PF04860">
    <property type="entry name" value="Phage_portal"/>
    <property type="match status" value="1"/>
</dbReference>
<evidence type="ECO:0000313" key="2">
    <source>
        <dbReference type="Proteomes" id="UP000199529"/>
    </source>
</evidence>
<sequence>MAVFSSGGVLAGTVFPSLSTPWQVDGTVIVPDPGTPLVEAASDAPGVWRTQPSVRKVVDFIARNVASVPLHVFERRDDNDRPRVTDHPLARLLAEPAPGVTPFRFWHGIVVDFLLHDRWCAQLLPNADTLSGYELRRIPASRMRLLDDGWGRVAAVHIVDPDGQATEHDPAGFVFDHGWGGANGVPPIETLSAILAESAEAVAYRRGVWRNGARVPMVIERPVDAPAWSESSRNRFVEMWRRFTRGGGQEGGTPLLEDGMTVKEINAFTPKDTQDIEGRRLTDAEVASAYHIAPELVGAREGTYSNIEAYRQMLYRDNLGPWLTQIEQTCNALLASQLDRAGGLYVEANVEAKLRGSFEEQARILQASTGAPWLTRNEARARANLPAIEGGDELITPLNVTEGGLASPQDTAPDPEGA</sequence>
<dbReference type="RefSeq" id="WP_177227029.1">
    <property type="nucleotide sequence ID" value="NZ_FNOK01000087.1"/>
</dbReference>